<evidence type="ECO:0000313" key="4">
    <source>
        <dbReference type="EMBL" id="KAG7409415.1"/>
    </source>
</evidence>
<reference evidence="4" key="1">
    <citation type="submission" date="2021-04" db="EMBL/GenBank/DDBJ databases">
        <title>First draft genome resource for Brassicaceae pathogens Fusarium oxysporum f. sp. raphani and Fusarium oxysporum f. sp. rapae.</title>
        <authorList>
            <person name="Asai S."/>
        </authorList>
    </citation>
    <scope>NUCLEOTIDE SEQUENCE</scope>
    <source>
        <strain evidence="4">Tf1208</strain>
    </source>
</reference>
<dbReference type="SMART" id="SM00066">
    <property type="entry name" value="GAL4"/>
    <property type="match status" value="1"/>
</dbReference>
<dbReference type="GO" id="GO:0008270">
    <property type="term" value="F:zinc ion binding"/>
    <property type="evidence" value="ECO:0007669"/>
    <property type="project" value="InterPro"/>
</dbReference>
<protein>
    <recommendedName>
        <fullName evidence="3">Zn(2)-C6 fungal-type domain-containing protein</fullName>
    </recommendedName>
</protein>
<dbReference type="PANTHER" id="PTHR47657:SF7">
    <property type="entry name" value="STEROL REGULATORY ELEMENT-BINDING PROTEIN ECM22"/>
    <property type="match status" value="1"/>
</dbReference>
<feature type="region of interest" description="Disordered" evidence="2">
    <location>
        <begin position="45"/>
        <end position="109"/>
    </location>
</feature>
<gene>
    <name evidence="4" type="ORF">Forpe1208_v011783</name>
</gene>
<dbReference type="EMBL" id="JAELUQ010000008">
    <property type="protein sequence ID" value="KAG7409415.1"/>
    <property type="molecule type" value="Genomic_DNA"/>
</dbReference>
<sequence length="109" mass="12021">MSKRLGFRKSRNGCSRCKKRRVKCDEAVPCTACIRHDKACSLENPQPSVCPNPAAAGSRHRSTEASPPMTSHLGISSDEDTERYTFTHRQPHTNSADVRDGSNSTPGFF</sequence>
<organism evidence="4 5">
    <name type="scientific">Fusarium oxysporum f. sp. rapae</name>
    <dbReference type="NCBI Taxonomy" id="485398"/>
    <lineage>
        <taxon>Eukaryota</taxon>
        <taxon>Fungi</taxon>
        <taxon>Dikarya</taxon>
        <taxon>Ascomycota</taxon>
        <taxon>Pezizomycotina</taxon>
        <taxon>Sordariomycetes</taxon>
        <taxon>Hypocreomycetidae</taxon>
        <taxon>Hypocreales</taxon>
        <taxon>Nectriaceae</taxon>
        <taxon>Fusarium</taxon>
        <taxon>Fusarium oxysporum species complex</taxon>
    </lineage>
</organism>
<evidence type="ECO:0000259" key="3">
    <source>
        <dbReference type="PROSITE" id="PS50048"/>
    </source>
</evidence>
<evidence type="ECO:0000256" key="2">
    <source>
        <dbReference type="SAM" id="MobiDB-lite"/>
    </source>
</evidence>
<evidence type="ECO:0000256" key="1">
    <source>
        <dbReference type="ARBA" id="ARBA00023242"/>
    </source>
</evidence>
<feature type="compositionally biased region" description="Polar residues" evidence="2">
    <location>
        <begin position="92"/>
        <end position="109"/>
    </location>
</feature>
<dbReference type="CDD" id="cd00067">
    <property type="entry name" value="GAL4"/>
    <property type="match status" value="1"/>
</dbReference>
<comment type="caution">
    <text evidence="4">The sequence shown here is derived from an EMBL/GenBank/DDBJ whole genome shotgun (WGS) entry which is preliminary data.</text>
</comment>
<proteinExistence type="predicted"/>
<dbReference type="PANTHER" id="PTHR47657">
    <property type="entry name" value="STEROL REGULATORY ELEMENT-BINDING PROTEIN ECM22"/>
    <property type="match status" value="1"/>
</dbReference>
<name>A0A8J5TQA4_FUSOX</name>
<dbReference type="Pfam" id="PF00172">
    <property type="entry name" value="Zn_clus"/>
    <property type="match status" value="1"/>
</dbReference>
<accession>A0A8J5TQA4</accession>
<dbReference type="InterPro" id="IPR001138">
    <property type="entry name" value="Zn2Cys6_DnaBD"/>
</dbReference>
<dbReference type="PROSITE" id="PS00463">
    <property type="entry name" value="ZN2_CY6_FUNGAL_1"/>
    <property type="match status" value="1"/>
</dbReference>
<dbReference type="Proteomes" id="UP000694050">
    <property type="component" value="Unassembled WGS sequence"/>
</dbReference>
<keyword evidence="1" id="KW-0539">Nucleus</keyword>
<dbReference type="GO" id="GO:0000981">
    <property type="term" value="F:DNA-binding transcription factor activity, RNA polymerase II-specific"/>
    <property type="evidence" value="ECO:0007669"/>
    <property type="project" value="InterPro"/>
</dbReference>
<dbReference type="PROSITE" id="PS50048">
    <property type="entry name" value="ZN2_CY6_FUNGAL_2"/>
    <property type="match status" value="1"/>
</dbReference>
<feature type="domain" description="Zn(2)-C6 fungal-type" evidence="3">
    <location>
        <begin position="13"/>
        <end position="42"/>
    </location>
</feature>
<evidence type="ECO:0000313" key="5">
    <source>
        <dbReference type="Proteomes" id="UP000694050"/>
    </source>
</evidence>
<dbReference type="AlphaFoldDB" id="A0A8J5TQA4"/>
<dbReference type="InterPro" id="IPR052400">
    <property type="entry name" value="Zn2-C6_fungal_TF"/>
</dbReference>